<proteinExistence type="predicted"/>
<dbReference type="PANTHER" id="PTHR12526:SF630">
    <property type="entry name" value="GLYCOSYLTRANSFERASE"/>
    <property type="match status" value="1"/>
</dbReference>
<dbReference type="OrthoDB" id="199179at2"/>
<evidence type="ECO:0000313" key="3">
    <source>
        <dbReference type="EMBL" id="PNC17823.1"/>
    </source>
</evidence>
<dbReference type="Pfam" id="PF13439">
    <property type="entry name" value="Glyco_transf_4"/>
    <property type="match status" value="1"/>
</dbReference>
<evidence type="ECO:0000259" key="1">
    <source>
        <dbReference type="Pfam" id="PF00534"/>
    </source>
</evidence>
<dbReference type="CDD" id="cd03811">
    <property type="entry name" value="GT4_GT28_WabH-like"/>
    <property type="match status" value="1"/>
</dbReference>
<protein>
    <submittedName>
        <fullName evidence="3">Glycosyltransferase</fullName>
    </submittedName>
</protein>
<dbReference type="GO" id="GO:0016757">
    <property type="term" value="F:glycosyltransferase activity"/>
    <property type="evidence" value="ECO:0007669"/>
    <property type="project" value="InterPro"/>
</dbReference>
<reference evidence="3 4" key="1">
    <citation type="journal article" date="2017" name="BMC Genomics">
        <title>Genome sequencing of 39 Akkermansia muciniphila isolates reveals its population structure, genomic and functional diverisity, and global distribution in mammalian gut microbiotas.</title>
        <authorList>
            <person name="Guo X."/>
            <person name="Li S."/>
            <person name="Zhang J."/>
            <person name="Wu F."/>
            <person name="Li X."/>
            <person name="Wu D."/>
            <person name="Zhang M."/>
            <person name="Ou Z."/>
            <person name="Jie Z."/>
            <person name="Yan Q."/>
            <person name="Li P."/>
            <person name="Yi J."/>
            <person name="Peng Y."/>
        </authorList>
    </citation>
    <scope>NUCLEOTIDE SEQUENCE [LARGE SCALE GENOMIC DNA]</scope>
    <source>
        <strain evidence="3 4">GP24</strain>
    </source>
</reference>
<dbReference type="Proteomes" id="UP000236000">
    <property type="component" value="Unassembled WGS sequence"/>
</dbReference>
<comment type="caution">
    <text evidence="3">The sequence shown here is derived from an EMBL/GenBank/DDBJ whole genome shotgun (WGS) entry which is preliminary data.</text>
</comment>
<evidence type="ECO:0000259" key="2">
    <source>
        <dbReference type="Pfam" id="PF13439"/>
    </source>
</evidence>
<dbReference type="Gene3D" id="3.40.50.2000">
    <property type="entry name" value="Glycogen Phosphorylase B"/>
    <property type="match status" value="2"/>
</dbReference>
<evidence type="ECO:0000313" key="4">
    <source>
        <dbReference type="Proteomes" id="UP000236000"/>
    </source>
</evidence>
<dbReference type="PANTHER" id="PTHR12526">
    <property type="entry name" value="GLYCOSYLTRANSFERASE"/>
    <property type="match status" value="1"/>
</dbReference>
<dbReference type="Pfam" id="PF00534">
    <property type="entry name" value="Glycos_transf_1"/>
    <property type="match status" value="1"/>
</dbReference>
<dbReference type="AlphaFoldDB" id="A0A2N8HD68"/>
<accession>A0A2N8HD68</accession>
<feature type="domain" description="Glycosyltransferase subfamily 4-like N-terminal" evidence="2">
    <location>
        <begin position="14"/>
        <end position="190"/>
    </location>
</feature>
<dbReference type="InterPro" id="IPR001296">
    <property type="entry name" value="Glyco_trans_1"/>
</dbReference>
<dbReference type="RefSeq" id="WP_102714595.1">
    <property type="nucleotide sequence ID" value="NZ_PJKA01000012.1"/>
</dbReference>
<dbReference type="InterPro" id="IPR028098">
    <property type="entry name" value="Glyco_trans_4-like_N"/>
</dbReference>
<sequence length="382" mass="43125">MKKVAFFVNSLSGGGAEKILQTLLNRWNGDQWEVVIYSIKKEDVPSGYPRNVSVRFLFDALRDGDGPWGRLWVKVRNGLKLLVYRHFPPSVFHRLFIRGTYDVEAAFIEGYATRIAGGSTHAGTRKLAWVHIDLAANHWTLPAYRNAEEEKAVYRCFDTVACVSRNVRESLLELMGPLQDARVVYNPVDVPRIRDKAVEYVPERPDGKVLFCASGRLVPQKGFDRLVTACRYLAQEGFSFHLWILGEGPERETLEAMIKEGNLQDRITLLGHRENPYPYVKAADWLVCSSRSEGYSTVISESLILGTPVMATLCSGVPEQLRDGEFGLIAENHVLGLYRALEDILTGKADYRDYCGRALRGGSRFDLDGQMSAVKRLFEETR</sequence>
<name>A0A2N8HD68_9BACT</name>
<dbReference type="EMBL" id="PJKA01000012">
    <property type="protein sequence ID" value="PNC17823.1"/>
    <property type="molecule type" value="Genomic_DNA"/>
</dbReference>
<gene>
    <name evidence="3" type="ORF">CXU22_08785</name>
</gene>
<dbReference type="SUPFAM" id="SSF53756">
    <property type="entry name" value="UDP-Glycosyltransferase/glycogen phosphorylase"/>
    <property type="match status" value="1"/>
</dbReference>
<keyword evidence="3" id="KW-0808">Transferase</keyword>
<organism evidence="3 4">
    <name type="scientific">Akkermansia muciniphila</name>
    <dbReference type="NCBI Taxonomy" id="239935"/>
    <lineage>
        <taxon>Bacteria</taxon>
        <taxon>Pseudomonadati</taxon>
        <taxon>Verrucomicrobiota</taxon>
        <taxon>Verrucomicrobiia</taxon>
        <taxon>Verrucomicrobiales</taxon>
        <taxon>Akkermansiaceae</taxon>
        <taxon>Akkermansia</taxon>
    </lineage>
</organism>
<feature type="domain" description="Glycosyl transferase family 1" evidence="1">
    <location>
        <begin position="203"/>
        <end position="357"/>
    </location>
</feature>